<dbReference type="InterPro" id="IPR019734">
    <property type="entry name" value="TPR_rpt"/>
</dbReference>
<dbReference type="SUPFAM" id="SSF48452">
    <property type="entry name" value="TPR-like"/>
    <property type="match status" value="1"/>
</dbReference>
<reference evidence="1 3" key="1">
    <citation type="journal article" date="2020" name="Stud. Mycol.">
        <title>101 Dothideomycetes genomes: a test case for predicting lifestyles and emergence of pathogens.</title>
        <authorList>
            <person name="Haridas S."/>
            <person name="Albert R."/>
            <person name="Binder M."/>
            <person name="Bloem J."/>
            <person name="Labutti K."/>
            <person name="Salamov A."/>
            <person name="Andreopoulos B."/>
            <person name="Baker S."/>
            <person name="Barry K."/>
            <person name="Bills G."/>
            <person name="Bluhm B."/>
            <person name="Cannon C."/>
            <person name="Castanera R."/>
            <person name="Culley D."/>
            <person name="Daum C."/>
            <person name="Ezra D."/>
            <person name="Gonzalez J."/>
            <person name="Henrissat B."/>
            <person name="Kuo A."/>
            <person name="Liang C."/>
            <person name="Lipzen A."/>
            <person name="Lutzoni F."/>
            <person name="Magnuson J."/>
            <person name="Mondo S."/>
            <person name="Nolan M."/>
            <person name="Ohm R."/>
            <person name="Pangilinan J."/>
            <person name="Park H.-J."/>
            <person name="Ramirez L."/>
            <person name="Alfaro M."/>
            <person name="Sun H."/>
            <person name="Tritt A."/>
            <person name="Yoshinaga Y."/>
            <person name="Zwiers L.-H."/>
            <person name="Turgeon B."/>
            <person name="Goodwin S."/>
            <person name="Spatafora J."/>
            <person name="Crous P."/>
            <person name="Grigoriev I."/>
        </authorList>
    </citation>
    <scope>NUCLEOTIDE SEQUENCE</scope>
    <source>
        <strain evidence="1 3">CBS 304.34</strain>
    </source>
</reference>
<dbReference type="Pfam" id="PF13181">
    <property type="entry name" value="TPR_8"/>
    <property type="match status" value="1"/>
</dbReference>
<evidence type="ECO:0000313" key="2">
    <source>
        <dbReference type="Proteomes" id="UP000504636"/>
    </source>
</evidence>
<dbReference type="Proteomes" id="UP000504636">
    <property type="component" value="Unplaced"/>
</dbReference>
<sequence length="889" mass="100738">MTLREWCHDLEKVHLDVNIRQPINLAIALAFLIQSGRENISVTPIDLDFVWTLIYGALISDSIQFKANRSALGYHSVPLWSHGKDGNIDELFRLHVWIPDDHEKRTPISNIHTHQAFGQGWILTGLGTDYVHEIESADMSTATHTEFNIAWNKDKSEANDKITQQSAPSTMTNTGSLVRAVAGSRRPHSRGMSYTVPAGKYHSLDVGPDELHATLFFFDSRRGFQVDAPALGPIHGSSLILPRTAPGVMAAQLAKTVDCLRQWEVLSALGKLHVRNAEWEEGLRALRKAERLCIILDGESHSPLKHAPRYKWAVQGEIGHAYRMLGRNSDAIELLDTAIKQMPPNLQRIELMGELSVVYRHLNRLEASKHCSADAYKTAKQLLSAEATQDPGAKLKLEKEMCRAIGDWGMVNYQLYLDTRDSDLLDLAMNQMTERIDIARRVKAAPELESLNGEEQEELREYCSQREAIALARLSLCFAEKGELDKAVTAARQALDIQRNTQSDPTKIAFSRYFYGRALLRSGRKEEAKIEFNPPNTCTPTIALCKESSDEHRSYIREMIAAGADMELRDEQGYSALECAVYCGDIATQLVIEEGLRKKFLEETDHAQSDATSNKSTSLLLTPEERLDRLRYEAHVRKGYRQLVQDTLRPVLLQAQGSSGLDQLRTEYANALKDVNKEKLLFDSFKVVYYSDFIRARRIPKYGDGFTKEIISNAGGVSVGEFIIFFSYRWIGSLLGQPGASPDDDNNTQYQRMVRALNEFLQARPHIDQKKLCVWIDYACVDQSIGDLQAAGIVSLPLKLAQCSAMISLTDDHYYERSWCCIEVMMMQTLRRSYKFHMWFEDAHDEVSGTRVFREAPVDLEINMAEKKVTFEHDRPTLLFLERQTKLLE</sequence>
<dbReference type="RefSeq" id="XP_033577700.1">
    <property type="nucleotide sequence ID" value="XM_033722843.1"/>
</dbReference>
<evidence type="ECO:0000313" key="3">
    <source>
        <dbReference type="RefSeq" id="XP_033577700.1"/>
    </source>
</evidence>
<protein>
    <recommendedName>
        <fullName evidence="4">Heterokaryon incompatibility domain-containing protein</fullName>
    </recommendedName>
</protein>
<gene>
    <name evidence="1 3" type="ORF">BDZ99DRAFT_487582</name>
</gene>
<reference evidence="3" key="3">
    <citation type="submission" date="2025-04" db="UniProtKB">
        <authorList>
            <consortium name="RefSeq"/>
        </authorList>
    </citation>
    <scope>IDENTIFICATION</scope>
    <source>
        <strain evidence="3">CBS 304.34</strain>
    </source>
</reference>
<dbReference type="EMBL" id="MU003699">
    <property type="protein sequence ID" value="KAF2810736.1"/>
    <property type="molecule type" value="Genomic_DNA"/>
</dbReference>
<organism evidence="1">
    <name type="scientific">Mytilinidion resinicola</name>
    <dbReference type="NCBI Taxonomy" id="574789"/>
    <lineage>
        <taxon>Eukaryota</taxon>
        <taxon>Fungi</taxon>
        <taxon>Dikarya</taxon>
        <taxon>Ascomycota</taxon>
        <taxon>Pezizomycotina</taxon>
        <taxon>Dothideomycetes</taxon>
        <taxon>Pleosporomycetidae</taxon>
        <taxon>Mytilinidiales</taxon>
        <taxon>Mytilinidiaceae</taxon>
        <taxon>Mytilinidion</taxon>
    </lineage>
</organism>
<dbReference type="AlphaFoldDB" id="A0A6A6YPB4"/>
<keyword evidence="2" id="KW-1185">Reference proteome</keyword>
<dbReference type="SMART" id="SM00028">
    <property type="entry name" value="TPR"/>
    <property type="match status" value="3"/>
</dbReference>
<reference evidence="3" key="2">
    <citation type="submission" date="2020-04" db="EMBL/GenBank/DDBJ databases">
        <authorList>
            <consortium name="NCBI Genome Project"/>
        </authorList>
    </citation>
    <scope>NUCLEOTIDE SEQUENCE</scope>
    <source>
        <strain evidence="3">CBS 304.34</strain>
    </source>
</reference>
<evidence type="ECO:0008006" key="4">
    <source>
        <dbReference type="Google" id="ProtNLM"/>
    </source>
</evidence>
<proteinExistence type="predicted"/>
<accession>A0A6A6YPB4</accession>
<dbReference type="GeneID" id="54463736"/>
<evidence type="ECO:0000313" key="1">
    <source>
        <dbReference type="EMBL" id="KAF2810736.1"/>
    </source>
</evidence>
<dbReference type="InterPro" id="IPR011990">
    <property type="entry name" value="TPR-like_helical_dom_sf"/>
</dbReference>
<dbReference type="Gene3D" id="1.25.40.10">
    <property type="entry name" value="Tetratricopeptide repeat domain"/>
    <property type="match status" value="2"/>
</dbReference>
<dbReference type="OrthoDB" id="423576at2759"/>
<name>A0A6A6YPB4_9PEZI</name>